<dbReference type="Proteomes" id="UP000250443">
    <property type="component" value="Unassembled WGS sequence"/>
</dbReference>
<dbReference type="AlphaFoldDB" id="A0A2X2CWY8"/>
<dbReference type="Proteomes" id="UP000626180">
    <property type="component" value="Unassembled WGS sequence"/>
</dbReference>
<sequence length="97" mass="11240">MSYLHSAPSIGRFVPKEQHVFWGERVSELLQIVAISHGFDLMRLGASEAYRLKGFLDTLEQNDYPELADWNDRVFACTRLTCRVELEKYMLEGMPKS</sequence>
<organism evidence="2 3">
    <name type="scientific">Pseudomonas luteola</name>
    <dbReference type="NCBI Taxonomy" id="47886"/>
    <lineage>
        <taxon>Bacteria</taxon>
        <taxon>Pseudomonadati</taxon>
        <taxon>Pseudomonadota</taxon>
        <taxon>Gammaproteobacteria</taxon>
        <taxon>Pseudomonadales</taxon>
        <taxon>Pseudomonadaceae</taxon>
        <taxon>Pseudomonas</taxon>
    </lineage>
</organism>
<evidence type="ECO:0000313" key="3">
    <source>
        <dbReference type="Proteomes" id="UP000250443"/>
    </source>
</evidence>
<evidence type="ECO:0000313" key="2">
    <source>
        <dbReference type="EMBL" id="SPZ12727.1"/>
    </source>
</evidence>
<dbReference type="GeneID" id="300265144"/>
<name>A0A2X2CWY8_PSELU</name>
<reference evidence="2 3" key="1">
    <citation type="submission" date="2018-06" db="EMBL/GenBank/DDBJ databases">
        <authorList>
            <consortium name="Pathogen Informatics"/>
            <person name="Doyle S."/>
        </authorList>
    </citation>
    <scope>NUCLEOTIDE SEQUENCE [LARGE SCALE GENOMIC DNA]</scope>
    <source>
        <strain evidence="2 3">NCTC11842</strain>
    </source>
</reference>
<evidence type="ECO:0000313" key="4">
    <source>
        <dbReference type="Proteomes" id="UP000626180"/>
    </source>
</evidence>
<proteinExistence type="predicted"/>
<accession>A0A2X2CWY8</accession>
<gene>
    <name evidence="1" type="ORF">IRZ65_13015</name>
    <name evidence="2" type="ORF">NCTC11842_04638</name>
</gene>
<evidence type="ECO:0000313" key="1">
    <source>
        <dbReference type="EMBL" id="MBF8641600.1"/>
    </source>
</evidence>
<dbReference type="RefSeq" id="WP_010796375.1">
    <property type="nucleotide sequence ID" value="NZ_CP044086.1"/>
</dbReference>
<dbReference type="EMBL" id="JADMCD010000006">
    <property type="protein sequence ID" value="MBF8641600.1"/>
    <property type="molecule type" value="Genomic_DNA"/>
</dbReference>
<keyword evidence="4" id="KW-1185">Reference proteome</keyword>
<dbReference type="EMBL" id="UAUF01000014">
    <property type="protein sequence ID" value="SPZ12727.1"/>
    <property type="molecule type" value="Genomic_DNA"/>
</dbReference>
<protein>
    <submittedName>
        <fullName evidence="2">Uncharacterized protein</fullName>
    </submittedName>
</protein>
<reference evidence="1 4" key="2">
    <citation type="submission" date="2020-10" db="EMBL/GenBank/DDBJ databases">
        <title>Genome sequences of Pseudomonas isolates.</title>
        <authorList>
            <person name="Wessels L."/>
            <person name="Reich F."/>
            <person name="Hammerl J."/>
        </authorList>
    </citation>
    <scope>NUCLEOTIDE SEQUENCE [LARGE SCALE GENOMIC DNA]</scope>
    <source>
        <strain evidence="1 4">20-MO00624-0</strain>
    </source>
</reference>